<sequence length="82" mass="9058">MVPEGTVRPRRTPGSEPVPVHPVAIVSNSLFAQLRTIGPRPTKRADESDSIGQESADDKHRPLEIVDENDDASARVFLVSRW</sequence>
<evidence type="ECO:0000313" key="2">
    <source>
        <dbReference type="EMBL" id="SEQ94737.1"/>
    </source>
</evidence>
<accession>A0A1H9K733</accession>
<organism evidence="2 3">
    <name type="scientific">Natrinema salaciae</name>
    <dbReference type="NCBI Taxonomy" id="1186196"/>
    <lineage>
        <taxon>Archaea</taxon>
        <taxon>Methanobacteriati</taxon>
        <taxon>Methanobacteriota</taxon>
        <taxon>Stenosarchaea group</taxon>
        <taxon>Halobacteria</taxon>
        <taxon>Halobacteriales</taxon>
        <taxon>Natrialbaceae</taxon>
        <taxon>Natrinema</taxon>
    </lineage>
</organism>
<proteinExistence type="predicted"/>
<evidence type="ECO:0000313" key="3">
    <source>
        <dbReference type="Proteomes" id="UP000199114"/>
    </source>
</evidence>
<dbReference type="Proteomes" id="UP000199114">
    <property type="component" value="Unassembled WGS sequence"/>
</dbReference>
<evidence type="ECO:0000256" key="1">
    <source>
        <dbReference type="SAM" id="MobiDB-lite"/>
    </source>
</evidence>
<gene>
    <name evidence="2" type="ORF">SAMN04489841_2819</name>
</gene>
<feature type="region of interest" description="Disordered" evidence="1">
    <location>
        <begin position="1"/>
        <end position="21"/>
    </location>
</feature>
<protein>
    <submittedName>
        <fullName evidence="2">Uncharacterized protein</fullName>
    </submittedName>
</protein>
<keyword evidence="3" id="KW-1185">Reference proteome</keyword>
<feature type="region of interest" description="Disordered" evidence="1">
    <location>
        <begin position="36"/>
        <end position="62"/>
    </location>
</feature>
<dbReference type="AlphaFoldDB" id="A0A1H9K733"/>
<reference evidence="3" key="1">
    <citation type="submission" date="2016-10" db="EMBL/GenBank/DDBJ databases">
        <authorList>
            <person name="Varghese N."/>
            <person name="Submissions S."/>
        </authorList>
    </citation>
    <scope>NUCLEOTIDE SEQUENCE [LARGE SCALE GENOMIC DNA]</scope>
    <source>
        <strain evidence="3">DSM 25055</strain>
    </source>
</reference>
<name>A0A1H9K733_9EURY</name>
<dbReference type="EMBL" id="FOFD01000003">
    <property type="protein sequence ID" value="SEQ94737.1"/>
    <property type="molecule type" value="Genomic_DNA"/>
</dbReference>